<dbReference type="SUPFAM" id="SSF82199">
    <property type="entry name" value="SET domain"/>
    <property type="match status" value="1"/>
</dbReference>
<reference evidence="7" key="1">
    <citation type="submission" date="2017-08" db="EMBL/GenBank/DDBJ databases">
        <authorList>
            <person name="Cuomo C."/>
            <person name="Billmyre B."/>
            <person name="Heitman J."/>
        </authorList>
    </citation>
    <scope>NUCLEOTIDE SEQUENCE</scope>
    <source>
        <strain evidence="7">CBS 12478</strain>
    </source>
</reference>
<evidence type="ECO:0000256" key="5">
    <source>
        <dbReference type="ARBA" id="ARBA00044528"/>
    </source>
</evidence>
<dbReference type="InterPro" id="IPR001214">
    <property type="entry name" value="SET_dom"/>
</dbReference>
<evidence type="ECO:0000256" key="2">
    <source>
        <dbReference type="ARBA" id="ARBA00022679"/>
    </source>
</evidence>
<dbReference type="PANTHER" id="PTHR46402">
    <property type="entry name" value="SET AND MYND DOMAIN-CONTAINING PROTEIN 5"/>
    <property type="match status" value="1"/>
</dbReference>
<dbReference type="GO" id="GO:0032259">
    <property type="term" value="P:methylation"/>
    <property type="evidence" value="ECO:0007669"/>
    <property type="project" value="UniProtKB-KW"/>
</dbReference>
<reference evidence="7" key="2">
    <citation type="submission" date="2024-01" db="EMBL/GenBank/DDBJ databases">
        <title>Comparative genomics of Cryptococcus and Kwoniella reveals pathogenesis evolution and contrasting modes of karyotype evolution via chromosome fusion or intercentromeric recombination.</title>
        <authorList>
            <person name="Coelho M.A."/>
            <person name="David-Palma M."/>
            <person name="Shea T."/>
            <person name="Bowers K."/>
            <person name="McGinley-Smith S."/>
            <person name="Mohammad A.W."/>
            <person name="Gnirke A."/>
            <person name="Yurkov A.M."/>
            <person name="Nowrousian M."/>
            <person name="Sun S."/>
            <person name="Cuomo C.A."/>
            <person name="Heitman J."/>
        </authorList>
    </citation>
    <scope>NUCLEOTIDE SEQUENCE</scope>
    <source>
        <strain evidence="7">CBS 12478</strain>
    </source>
</reference>
<dbReference type="GeneID" id="43587872"/>
<keyword evidence="2" id="KW-0808">Transferase</keyword>
<dbReference type="CDD" id="cd20071">
    <property type="entry name" value="SET_SMYD"/>
    <property type="match status" value="1"/>
</dbReference>
<dbReference type="Proteomes" id="UP000322225">
    <property type="component" value="Chromosome 14"/>
</dbReference>
<accession>A0A5M6C3H7</accession>
<dbReference type="Gene3D" id="1.10.220.160">
    <property type="match status" value="1"/>
</dbReference>
<protein>
    <recommendedName>
        <fullName evidence="5">Histone-lysine N-methyltransferase SET5</fullName>
    </recommendedName>
    <alternativeName>
        <fullName evidence="4">SET domain-containing protein 5</fullName>
    </alternativeName>
</protein>
<gene>
    <name evidence="7" type="ORF">CI109_107288</name>
</gene>
<comment type="catalytic activity">
    <reaction evidence="6">
        <text>L-lysyl-[histone] + S-adenosyl-L-methionine = N(6)-methyl-L-lysyl-[histone] + S-adenosyl-L-homocysteine + H(+)</text>
        <dbReference type="Rhea" id="RHEA:10024"/>
        <dbReference type="Rhea" id="RHEA-COMP:9845"/>
        <dbReference type="Rhea" id="RHEA-COMP:9846"/>
        <dbReference type="ChEBI" id="CHEBI:15378"/>
        <dbReference type="ChEBI" id="CHEBI:29969"/>
        <dbReference type="ChEBI" id="CHEBI:57856"/>
        <dbReference type="ChEBI" id="CHEBI:59789"/>
        <dbReference type="ChEBI" id="CHEBI:61929"/>
    </reaction>
    <physiologicalReaction direction="left-to-right" evidence="6">
        <dbReference type="Rhea" id="RHEA:10025"/>
    </physiologicalReaction>
</comment>
<name>A0A5M6C3H7_9TREE</name>
<evidence type="ECO:0000256" key="6">
    <source>
        <dbReference type="ARBA" id="ARBA00048619"/>
    </source>
</evidence>
<sequence length="465" mass="52146">MANDTTTTSPADDVLNPVVSDLRAAHPSLGITKLFAQFKVDHPEWAVSEKRFRKALQVTGGSIAPQNGTVGNANDPSMPLEAGLIADTGIDPSIDVATIAPMVKVKMFPGGKGKGLVAKEKLQQGEVLWQEEPWIVTADPELYPYLTSKQMCSQCFTLFPLPNPPLSVSCSYCDTAHFCNRLCYAKARSSTAAHSDLLCPGQNPDAVNLLSFIHQKRARSVDAIARIIARWRGEREWGEKSKADEIEQRVWKGMARVSQQKKEMERKEWEFVGEMRIEEWKLVHMLICKVLNPQPTDENYKKFQKLLIAKHPRKAKPTPLTEEEVERWFSLESFLQLYGLVGLNQEDSGGLYALHAHLNHSCEPNIQVRNLPKSFVPPSPSDLPCDLPPPTQPGNRGTNKLTILARRTIHPGDELLISYVNFAKPREERRNDLREGYGFWCSCPRCVREKKEEEKAAQAQAKAAA</sequence>
<dbReference type="InterPro" id="IPR046341">
    <property type="entry name" value="SET_dom_sf"/>
</dbReference>
<evidence type="ECO:0000313" key="8">
    <source>
        <dbReference type="Proteomes" id="UP000322225"/>
    </source>
</evidence>
<organism evidence="7 8">
    <name type="scientific">Kwoniella shandongensis</name>
    <dbReference type="NCBI Taxonomy" id="1734106"/>
    <lineage>
        <taxon>Eukaryota</taxon>
        <taxon>Fungi</taxon>
        <taxon>Dikarya</taxon>
        <taxon>Basidiomycota</taxon>
        <taxon>Agaricomycotina</taxon>
        <taxon>Tremellomycetes</taxon>
        <taxon>Tremellales</taxon>
        <taxon>Cryptococcaceae</taxon>
        <taxon>Kwoniella</taxon>
    </lineage>
</organism>
<dbReference type="AlphaFoldDB" id="A0A5M6C3H7"/>
<dbReference type="GO" id="GO:0042799">
    <property type="term" value="F:histone H4K20 methyltransferase activity"/>
    <property type="evidence" value="ECO:0007669"/>
    <property type="project" value="TreeGrafter"/>
</dbReference>
<dbReference type="KEGG" id="ksn:43587872"/>
<keyword evidence="3" id="KW-0949">S-adenosyl-L-methionine</keyword>
<evidence type="ECO:0000256" key="4">
    <source>
        <dbReference type="ARBA" id="ARBA00042380"/>
    </source>
</evidence>
<dbReference type="PROSITE" id="PS50280">
    <property type="entry name" value="SET"/>
    <property type="match status" value="1"/>
</dbReference>
<evidence type="ECO:0000256" key="1">
    <source>
        <dbReference type="ARBA" id="ARBA00022603"/>
    </source>
</evidence>
<dbReference type="RefSeq" id="XP_031862158.1">
    <property type="nucleotide sequence ID" value="XM_032003745.1"/>
</dbReference>
<proteinExistence type="predicted"/>
<dbReference type="GO" id="GO:0045814">
    <property type="term" value="P:negative regulation of gene expression, epigenetic"/>
    <property type="evidence" value="ECO:0007669"/>
    <property type="project" value="TreeGrafter"/>
</dbReference>
<keyword evidence="8" id="KW-1185">Reference proteome</keyword>
<evidence type="ECO:0000256" key="3">
    <source>
        <dbReference type="ARBA" id="ARBA00022691"/>
    </source>
</evidence>
<keyword evidence="1" id="KW-0489">Methyltransferase</keyword>
<dbReference type="Gene3D" id="6.10.140.2220">
    <property type="match status" value="1"/>
</dbReference>
<dbReference type="Pfam" id="PF00856">
    <property type="entry name" value="SET"/>
    <property type="match status" value="1"/>
</dbReference>
<dbReference type="Gene3D" id="2.170.270.10">
    <property type="entry name" value="SET domain"/>
    <property type="match status" value="1"/>
</dbReference>
<dbReference type="PANTHER" id="PTHR46402:SF2">
    <property type="entry name" value="HISTONE-LYSINE N-TRIMETHYLTRANSFERASE SMYD5"/>
    <property type="match status" value="1"/>
</dbReference>
<dbReference type="OrthoDB" id="438641at2759"/>
<dbReference type="EMBL" id="CP144064">
    <property type="protein sequence ID" value="WWD22794.1"/>
    <property type="molecule type" value="Genomic_DNA"/>
</dbReference>
<evidence type="ECO:0000313" key="7">
    <source>
        <dbReference type="EMBL" id="WWD22794.1"/>
    </source>
</evidence>